<feature type="compositionally biased region" description="Basic and acidic residues" evidence="3">
    <location>
        <begin position="89"/>
        <end position="99"/>
    </location>
</feature>
<feature type="region of interest" description="Disordered" evidence="3">
    <location>
        <begin position="51"/>
        <end position="112"/>
    </location>
</feature>
<feature type="domain" description="DDHD" evidence="5">
    <location>
        <begin position="715"/>
        <end position="945"/>
    </location>
</feature>
<feature type="signal peptide" evidence="4">
    <location>
        <begin position="1"/>
        <end position="18"/>
    </location>
</feature>
<keyword evidence="7" id="KW-1185">Reference proteome</keyword>
<dbReference type="Proteomes" id="UP001519460">
    <property type="component" value="Unassembled WGS sequence"/>
</dbReference>
<dbReference type="InterPro" id="IPR007945">
    <property type="entry name" value="Secretogranin_V"/>
</dbReference>
<sequence>TMLSVALVLGCVLAISTASLPYAVEPSLEDLYRLRLYQMSEDPYLEYLPLDDIDSRSDDTMDDGGPLWTEDDASDSLYGNSPLFSGAQARDEEHLEHSGTAEGEPPQKQVKTDKPLPAYCNPPNPCPIGKTEADNCVENFENSMENNKRLLKQQDCPCDTEHMFSCPAGQQTVTSKGAGGQAALSKVMSELAQLQSDGDLSLAKNPYLAPGQKRTKLVAKKSPGLYRVKRVAGKQETAHIVFVTSHSTFLMEFPTVADTANHYASSSSDTPSDRMYPTLEGLFQSQASDDDTDDLEFDSSTGTPATDSPTHKRYLYPQKEFVDELRPEELRWLYRPEGSKKWVAFIGYDSLRIECRYRALAIDSGGDIDANERILVLGGLYEVDVVNKKCYPVYWTGDVSDIMQGVWFYDYTWQPLEEGYAGQLEAEHLMHFKGRRLENACTLPVKGPKPVIHNMKFRDFHVDWNATNEVYMFSESTSSKLMRSVGKSFGWQKSGTRLHRGYCSEAVMDDKPPDITHLVFVIHGIGQKMDSGSIVRCCKDLRERMSALQSKFFPELSSSNQRAEFLPVQWRSCLKLDGDAVESITPHKMKGVRTMLNSSAMDILYYTSPLYRSEITNSLYNELLRLYHMFCARHPYFEPSSVITYDIITGWNPLKLYDQLVKSVIAQEEDNVQQAGNAESGQLLAELETARRRVSELESLIQNVKEKGDSGEKKFPFLLENLFCLGSPLAVFLALRGIRPEGTGSHAHLLPTSKCRRLFNIYHPSDPVAYRLEPLVLKHYATIMPLPIHHHNSMRKTPYPQMPRKAYAAFKGSPEEMAQKLKEEKAEEVNCKDDASEILMASSSSDKLDTKWFAERKSNSKKETEDQFTAELQMLQSMDREAQRMEVTLHYPEPQDIDKTELEYRLDYQLRERSMENSYISLLTSHTSYWTNKDIALFLLVHLFPQLQDEFA</sequence>
<dbReference type="InterPro" id="IPR057826">
    <property type="entry name" value="WWE_C20G8.02"/>
</dbReference>
<evidence type="ECO:0000256" key="2">
    <source>
        <dbReference type="SAM" id="Coils"/>
    </source>
</evidence>
<dbReference type="PROSITE" id="PS51043">
    <property type="entry name" value="DDHD"/>
    <property type="match status" value="1"/>
</dbReference>
<dbReference type="Pfam" id="PF05281">
    <property type="entry name" value="Secretogranin_V"/>
    <property type="match status" value="1"/>
</dbReference>
<gene>
    <name evidence="6" type="ORF">BaRGS_00004437</name>
</gene>
<dbReference type="Pfam" id="PF23463">
    <property type="entry name" value="WWE_2"/>
    <property type="match status" value="1"/>
</dbReference>
<dbReference type="EMBL" id="JACVVK020000016">
    <property type="protein sequence ID" value="KAK7504133.1"/>
    <property type="molecule type" value="Genomic_DNA"/>
</dbReference>
<reference evidence="6 7" key="1">
    <citation type="journal article" date="2023" name="Sci. Data">
        <title>Genome assembly of the Korean intertidal mud-creeper Batillaria attramentaria.</title>
        <authorList>
            <person name="Patra A.K."/>
            <person name="Ho P.T."/>
            <person name="Jun S."/>
            <person name="Lee S.J."/>
            <person name="Kim Y."/>
            <person name="Won Y.J."/>
        </authorList>
    </citation>
    <scope>NUCLEOTIDE SEQUENCE [LARGE SCALE GENOMIC DNA]</scope>
    <source>
        <strain evidence="6">Wonlab-2016</strain>
    </source>
</reference>
<dbReference type="InterPro" id="IPR058055">
    <property type="entry name" value="PA-PLA1"/>
</dbReference>
<feature type="region of interest" description="Disordered" evidence="3">
    <location>
        <begin position="288"/>
        <end position="311"/>
    </location>
</feature>
<comment type="caution">
    <text evidence="6">The sequence shown here is derived from an EMBL/GenBank/DDBJ whole genome shotgun (WGS) entry which is preliminary data.</text>
</comment>
<protein>
    <recommendedName>
        <fullName evidence="5">DDHD domain-containing protein</fullName>
    </recommendedName>
</protein>
<evidence type="ECO:0000313" key="6">
    <source>
        <dbReference type="EMBL" id="KAK7504133.1"/>
    </source>
</evidence>
<name>A0ABD0LYD7_9CAEN</name>
<feature type="coiled-coil region" evidence="2">
    <location>
        <begin position="680"/>
        <end position="707"/>
    </location>
</feature>
<proteinExistence type="inferred from homology"/>
<dbReference type="InterPro" id="IPR004177">
    <property type="entry name" value="DDHD_dom"/>
</dbReference>
<dbReference type="Pfam" id="PF02862">
    <property type="entry name" value="DDHD"/>
    <property type="match status" value="1"/>
</dbReference>
<dbReference type="AlphaFoldDB" id="A0ABD0LYD7"/>
<feature type="compositionally biased region" description="Acidic residues" evidence="3">
    <location>
        <begin position="288"/>
        <end position="297"/>
    </location>
</feature>
<keyword evidence="2" id="KW-0175">Coiled coil</keyword>
<evidence type="ECO:0000256" key="4">
    <source>
        <dbReference type="SAM" id="SignalP"/>
    </source>
</evidence>
<evidence type="ECO:0000259" key="5">
    <source>
        <dbReference type="PROSITE" id="PS51043"/>
    </source>
</evidence>
<evidence type="ECO:0000256" key="3">
    <source>
        <dbReference type="SAM" id="MobiDB-lite"/>
    </source>
</evidence>
<feature type="non-terminal residue" evidence="6">
    <location>
        <position position="1"/>
    </location>
</feature>
<evidence type="ECO:0000256" key="1">
    <source>
        <dbReference type="ARBA" id="ARBA00038464"/>
    </source>
</evidence>
<accession>A0ABD0LYD7</accession>
<organism evidence="6 7">
    <name type="scientific">Batillaria attramentaria</name>
    <dbReference type="NCBI Taxonomy" id="370345"/>
    <lineage>
        <taxon>Eukaryota</taxon>
        <taxon>Metazoa</taxon>
        <taxon>Spiralia</taxon>
        <taxon>Lophotrochozoa</taxon>
        <taxon>Mollusca</taxon>
        <taxon>Gastropoda</taxon>
        <taxon>Caenogastropoda</taxon>
        <taxon>Sorbeoconcha</taxon>
        <taxon>Cerithioidea</taxon>
        <taxon>Batillariidae</taxon>
        <taxon>Batillaria</taxon>
    </lineage>
</organism>
<feature type="chain" id="PRO_5044819823" description="DDHD domain-containing protein" evidence="4">
    <location>
        <begin position="19"/>
        <end position="952"/>
    </location>
</feature>
<dbReference type="SMART" id="SM01127">
    <property type="entry name" value="DDHD"/>
    <property type="match status" value="1"/>
</dbReference>
<comment type="similarity">
    <text evidence="1">Belongs to the PA-PLA1 family.</text>
</comment>
<dbReference type="PANTHER" id="PTHR23509:SF48">
    <property type="entry name" value="INTRACELLULAR PHOSPHOLIPASE A1"/>
    <property type="match status" value="1"/>
</dbReference>
<keyword evidence="4" id="KW-0732">Signal</keyword>
<dbReference type="PANTHER" id="PTHR23509">
    <property type="entry name" value="PA-PL1 PHOSPHOLIPASE FAMILY"/>
    <property type="match status" value="1"/>
</dbReference>
<evidence type="ECO:0000313" key="7">
    <source>
        <dbReference type="Proteomes" id="UP001519460"/>
    </source>
</evidence>